<feature type="compositionally biased region" description="Polar residues" evidence="1">
    <location>
        <begin position="18"/>
        <end position="28"/>
    </location>
</feature>
<keyword evidence="3" id="KW-1185">Reference proteome</keyword>
<evidence type="ECO:0000313" key="2">
    <source>
        <dbReference type="EMBL" id="SCL34969.1"/>
    </source>
</evidence>
<dbReference type="STRING" id="568872.GA0070624_5131"/>
<proteinExistence type="predicted"/>
<protein>
    <submittedName>
        <fullName evidence="2">Uncharacterized protein</fullName>
    </submittedName>
</protein>
<dbReference type="EMBL" id="FMHV01000002">
    <property type="protein sequence ID" value="SCL34969.1"/>
    <property type="molecule type" value="Genomic_DNA"/>
</dbReference>
<organism evidence="2 3">
    <name type="scientific">Micromonospora rhizosphaerae</name>
    <dbReference type="NCBI Taxonomy" id="568872"/>
    <lineage>
        <taxon>Bacteria</taxon>
        <taxon>Bacillati</taxon>
        <taxon>Actinomycetota</taxon>
        <taxon>Actinomycetes</taxon>
        <taxon>Micromonosporales</taxon>
        <taxon>Micromonosporaceae</taxon>
        <taxon>Micromonospora</taxon>
    </lineage>
</organism>
<name>A0A1C6SZY7_9ACTN</name>
<sequence length="158" mass="15263">MGKALIVKNDPVDGADTHQVTGSTTSSPPAAYTGTGDYQYQGAVTGGLSEFVTVNGIPLAVVTSTSSLRAEGATAHQALSGGNYQPPAPAPNPATLTFTPATGVGDGKPGAAAGSALLTAGGAKALLDGDPFDTCGIPGGKGKGTVTAQGQAFVTCSV</sequence>
<evidence type="ECO:0000313" key="3">
    <source>
        <dbReference type="Proteomes" id="UP000199413"/>
    </source>
</evidence>
<dbReference type="RefSeq" id="WP_176731868.1">
    <property type="nucleotide sequence ID" value="NZ_FMHV01000002.1"/>
</dbReference>
<evidence type="ECO:0000256" key="1">
    <source>
        <dbReference type="SAM" id="MobiDB-lite"/>
    </source>
</evidence>
<gene>
    <name evidence="2" type="ORF">GA0070624_5131</name>
</gene>
<dbReference type="AlphaFoldDB" id="A0A1C6SZY7"/>
<reference evidence="3" key="1">
    <citation type="submission" date="2016-06" db="EMBL/GenBank/DDBJ databases">
        <authorList>
            <person name="Varghese N."/>
            <person name="Submissions Spin"/>
        </authorList>
    </citation>
    <scope>NUCLEOTIDE SEQUENCE [LARGE SCALE GENOMIC DNA]</scope>
    <source>
        <strain evidence="3">DSM 45431</strain>
    </source>
</reference>
<dbReference type="Proteomes" id="UP000199413">
    <property type="component" value="Unassembled WGS sequence"/>
</dbReference>
<feature type="region of interest" description="Disordered" evidence="1">
    <location>
        <begin position="1"/>
        <end position="33"/>
    </location>
</feature>
<accession>A0A1C6SZY7</accession>